<dbReference type="AlphaFoldDB" id="A0A0W8F4C7"/>
<dbReference type="PANTHER" id="PTHR10849">
    <property type="entry name" value="NADH DEHYDROGENASE UBIQUINONE IRON-SULFUR PROTEIN 8, MITOCHONDRIAL"/>
    <property type="match status" value="1"/>
</dbReference>
<evidence type="ECO:0000259" key="5">
    <source>
        <dbReference type="PROSITE" id="PS51379"/>
    </source>
</evidence>
<evidence type="ECO:0000256" key="1">
    <source>
        <dbReference type="ARBA" id="ARBA00022485"/>
    </source>
</evidence>
<gene>
    <name evidence="6" type="ORF">ASZ90_014587</name>
</gene>
<keyword evidence="3" id="KW-0408">Iron</keyword>
<reference evidence="6" key="1">
    <citation type="journal article" date="2015" name="Proc. Natl. Acad. Sci. U.S.A.">
        <title>Networks of energetic and metabolic interactions define dynamics in microbial communities.</title>
        <authorList>
            <person name="Embree M."/>
            <person name="Liu J.K."/>
            <person name="Al-Bassam M.M."/>
            <person name="Zengler K."/>
        </authorList>
    </citation>
    <scope>NUCLEOTIDE SEQUENCE</scope>
</reference>
<dbReference type="Pfam" id="PF14697">
    <property type="entry name" value="Fer4_21"/>
    <property type="match status" value="1"/>
</dbReference>
<dbReference type="PROSITE" id="PS51379">
    <property type="entry name" value="4FE4S_FER_2"/>
    <property type="match status" value="2"/>
</dbReference>
<name>A0A0W8F4C7_9ZZZZ</name>
<evidence type="ECO:0000256" key="2">
    <source>
        <dbReference type="ARBA" id="ARBA00022723"/>
    </source>
</evidence>
<dbReference type="GO" id="GO:0016020">
    <property type="term" value="C:membrane"/>
    <property type="evidence" value="ECO:0007669"/>
    <property type="project" value="InterPro"/>
</dbReference>
<evidence type="ECO:0000256" key="4">
    <source>
        <dbReference type="ARBA" id="ARBA00023014"/>
    </source>
</evidence>
<keyword evidence="1" id="KW-0004">4Fe-4S</keyword>
<feature type="domain" description="4Fe-4S ferredoxin-type" evidence="5">
    <location>
        <begin position="36"/>
        <end position="66"/>
    </location>
</feature>
<dbReference type="GO" id="GO:0016651">
    <property type="term" value="F:oxidoreductase activity, acting on NAD(P)H"/>
    <property type="evidence" value="ECO:0007669"/>
    <property type="project" value="InterPro"/>
</dbReference>
<comment type="caution">
    <text evidence="6">The sequence shown here is derived from an EMBL/GenBank/DDBJ whole genome shotgun (WGS) entry which is preliminary data.</text>
</comment>
<dbReference type="InterPro" id="IPR017900">
    <property type="entry name" value="4Fe4S_Fe_S_CS"/>
</dbReference>
<evidence type="ECO:0000313" key="6">
    <source>
        <dbReference type="EMBL" id="KUG15751.1"/>
    </source>
</evidence>
<dbReference type="InterPro" id="IPR010226">
    <property type="entry name" value="NADH_quinone_OxRdtase_chainI"/>
</dbReference>
<dbReference type="InterPro" id="IPR017896">
    <property type="entry name" value="4Fe4S_Fe-S-bd"/>
</dbReference>
<feature type="domain" description="4Fe-4S ferredoxin-type" evidence="5">
    <location>
        <begin position="67"/>
        <end position="96"/>
    </location>
</feature>
<evidence type="ECO:0000256" key="3">
    <source>
        <dbReference type="ARBA" id="ARBA00023004"/>
    </source>
</evidence>
<dbReference type="GO" id="GO:0046872">
    <property type="term" value="F:metal ion binding"/>
    <property type="evidence" value="ECO:0007669"/>
    <property type="project" value="UniProtKB-KW"/>
</dbReference>
<keyword evidence="2" id="KW-0479">Metal-binding</keyword>
<sequence>MAFFEMAKIAVRTVLTRPATLMYPARPAKRTALSRGHVEIDPSRCISCGMCMRKCPAEAICVMKEEKTWTIDRLRCVVCNSCVEVCPVHCLTMDPQYFSAVLIHAGTETFTITYVKPERTQKSEPGDTPG</sequence>
<protein>
    <submittedName>
        <fullName evidence="6">Energy-conserving hydrogenase (Ferredoxin), subunit f</fullName>
    </submittedName>
</protein>
<dbReference type="Gene3D" id="3.30.70.20">
    <property type="match status" value="2"/>
</dbReference>
<dbReference type="SUPFAM" id="SSF54862">
    <property type="entry name" value="4Fe-4S ferredoxins"/>
    <property type="match status" value="1"/>
</dbReference>
<proteinExistence type="predicted"/>
<dbReference type="EMBL" id="LNQE01001535">
    <property type="protein sequence ID" value="KUG15751.1"/>
    <property type="molecule type" value="Genomic_DNA"/>
</dbReference>
<dbReference type="PROSITE" id="PS00198">
    <property type="entry name" value="4FE4S_FER_1"/>
    <property type="match status" value="2"/>
</dbReference>
<keyword evidence="4" id="KW-0411">Iron-sulfur</keyword>
<dbReference type="GO" id="GO:0051539">
    <property type="term" value="F:4 iron, 4 sulfur cluster binding"/>
    <property type="evidence" value="ECO:0007669"/>
    <property type="project" value="UniProtKB-KW"/>
</dbReference>
<accession>A0A0W8F4C7</accession>
<organism evidence="6">
    <name type="scientific">hydrocarbon metagenome</name>
    <dbReference type="NCBI Taxonomy" id="938273"/>
    <lineage>
        <taxon>unclassified sequences</taxon>
        <taxon>metagenomes</taxon>
        <taxon>ecological metagenomes</taxon>
    </lineage>
</organism>